<organism evidence="2 3">
    <name type="scientific">Ancylostoma caninum</name>
    <name type="common">Dog hookworm</name>
    <dbReference type="NCBI Taxonomy" id="29170"/>
    <lineage>
        <taxon>Eukaryota</taxon>
        <taxon>Metazoa</taxon>
        <taxon>Ecdysozoa</taxon>
        <taxon>Nematoda</taxon>
        <taxon>Chromadorea</taxon>
        <taxon>Rhabditida</taxon>
        <taxon>Rhabditina</taxon>
        <taxon>Rhabditomorpha</taxon>
        <taxon>Strongyloidea</taxon>
        <taxon>Ancylostomatidae</taxon>
        <taxon>Ancylostomatinae</taxon>
        <taxon>Ancylostoma</taxon>
    </lineage>
</organism>
<name>A0A368H7Q1_ANCCA</name>
<accession>A0A368H7Q1</accession>
<protein>
    <submittedName>
        <fullName evidence="2">Uncharacterized protein</fullName>
    </submittedName>
</protein>
<dbReference type="EMBL" id="JOJR01000014">
    <property type="protein sequence ID" value="RCN51327.1"/>
    <property type="molecule type" value="Genomic_DNA"/>
</dbReference>
<proteinExistence type="predicted"/>
<evidence type="ECO:0000256" key="1">
    <source>
        <dbReference type="SAM" id="MobiDB-lite"/>
    </source>
</evidence>
<gene>
    <name evidence="2" type="ORF">ANCCAN_02480</name>
</gene>
<comment type="caution">
    <text evidence="2">The sequence shown here is derived from an EMBL/GenBank/DDBJ whole genome shotgun (WGS) entry which is preliminary data.</text>
</comment>
<keyword evidence="3" id="KW-1185">Reference proteome</keyword>
<dbReference type="Proteomes" id="UP000252519">
    <property type="component" value="Unassembled WGS sequence"/>
</dbReference>
<reference evidence="2 3" key="1">
    <citation type="submission" date="2014-10" db="EMBL/GenBank/DDBJ databases">
        <title>Draft genome of the hookworm Ancylostoma caninum.</title>
        <authorList>
            <person name="Mitreva M."/>
        </authorList>
    </citation>
    <scope>NUCLEOTIDE SEQUENCE [LARGE SCALE GENOMIC DNA]</scope>
    <source>
        <strain evidence="2 3">Baltimore</strain>
    </source>
</reference>
<evidence type="ECO:0000313" key="3">
    <source>
        <dbReference type="Proteomes" id="UP000252519"/>
    </source>
</evidence>
<feature type="region of interest" description="Disordered" evidence="1">
    <location>
        <begin position="99"/>
        <end position="143"/>
    </location>
</feature>
<evidence type="ECO:0000313" key="2">
    <source>
        <dbReference type="EMBL" id="RCN51327.1"/>
    </source>
</evidence>
<dbReference type="AlphaFoldDB" id="A0A368H7Q1"/>
<feature type="compositionally biased region" description="Low complexity" evidence="1">
    <location>
        <begin position="101"/>
        <end position="132"/>
    </location>
</feature>
<sequence length="143" mass="16198">MFQQKSRFFVFSLFDEADDGVKARSEQKVKFSLDGKSTTAGNRIYYNQQRDYSRDTRSLLRRRQGKRQFMKDELISKSETSGTEVDSWIERDDINMSSDPSSWSNFASSRSATSSVSLAPPTPAPLLRRPATQGQKAKIDGVT</sequence>